<accession>A0AAD9QPQ4</accession>
<feature type="compositionally biased region" description="Polar residues" evidence="1">
    <location>
        <begin position="78"/>
        <end position="89"/>
    </location>
</feature>
<organism evidence="2 3">
    <name type="scientific">Acropora cervicornis</name>
    <name type="common">Staghorn coral</name>
    <dbReference type="NCBI Taxonomy" id="6130"/>
    <lineage>
        <taxon>Eukaryota</taxon>
        <taxon>Metazoa</taxon>
        <taxon>Cnidaria</taxon>
        <taxon>Anthozoa</taxon>
        <taxon>Hexacorallia</taxon>
        <taxon>Scleractinia</taxon>
        <taxon>Astrocoeniina</taxon>
        <taxon>Acroporidae</taxon>
        <taxon>Acropora</taxon>
    </lineage>
</organism>
<dbReference type="Proteomes" id="UP001249851">
    <property type="component" value="Unassembled WGS sequence"/>
</dbReference>
<evidence type="ECO:0000313" key="3">
    <source>
        <dbReference type="Proteomes" id="UP001249851"/>
    </source>
</evidence>
<feature type="region of interest" description="Disordered" evidence="1">
    <location>
        <begin position="71"/>
        <end position="104"/>
    </location>
</feature>
<protein>
    <submittedName>
        <fullName evidence="2">Uncharacterized protein</fullName>
    </submittedName>
</protein>
<keyword evidence="3" id="KW-1185">Reference proteome</keyword>
<reference evidence="2" key="2">
    <citation type="journal article" date="2023" name="Science">
        <title>Genomic signatures of disease resistance in endangered staghorn corals.</title>
        <authorList>
            <person name="Vollmer S.V."/>
            <person name="Selwyn J.D."/>
            <person name="Despard B.A."/>
            <person name="Roesel C.L."/>
        </authorList>
    </citation>
    <scope>NUCLEOTIDE SEQUENCE</scope>
    <source>
        <strain evidence="2">K2</strain>
    </source>
</reference>
<evidence type="ECO:0000256" key="1">
    <source>
        <dbReference type="SAM" id="MobiDB-lite"/>
    </source>
</evidence>
<proteinExistence type="predicted"/>
<dbReference type="AlphaFoldDB" id="A0AAD9QPQ4"/>
<gene>
    <name evidence="2" type="ORF">P5673_011770</name>
</gene>
<dbReference type="EMBL" id="JARQWQ010000021">
    <property type="protein sequence ID" value="KAK2565050.1"/>
    <property type="molecule type" value="Genomic_DNA"/>
</dbReference>
<evidence type="ECO:0000313" key="2">
    <source>
        <dbReference type="EMBL" id="KAK2565050.1"/>
    </source>
</evidence>
<comment type="caution">
    <text evidence="2">The sequence shown here is derived from an EMBL/GenBank/DDBJ whole genome shotgun (WGS) entry which is preliminary data.</text>
</comment>
<reference evidence="2" key="1">
    <citation type="journal article" date="2023" name="G3 (Bethesda)">
        <title>Whole genome assembly and annotation of the endangered Caribbean coral Acropora cervicornis.</title>
        <authorList>
            <person name="Selwyn J.D."/>
            <person name="Vollmer S.V."/>
        </authorList>
    </citation>
    <scope>NUCLEOTIDE SEQUENCE</scope>
    <source>
        <strain evidence="2">K2</strain>
    </source>
</reference>
<name>A0AAD9QPQ4_ACRCE</name>
<sequence>MTSEDGRLQEQDKRGINYEDAMEKAFSEIFQNLKEIEKNAKVQRQRIDMARRCSAPATMRRDTATLAQFHQTKEKVTSKVSAQVSTKPSLSRERSRTLPTPPMP</sequence>